<reference evidence="5" key="1">
    <citation type="journal article" date="2014" name="Int. J. Syst. Evol. Microbiol.">
        <title>Complete genome sequence of Corynebacterium casei LMG S-19264T (=DSM 44701T), isolated from a smear-ripened cheese.</title>
        <authorList>
            <consortium name="US DOE Joint Genome Institute (JGI-PGF)"/>
            <person name="Walter F."/>
            <person name="Albersmeier A."/>
            <person name="Kalinowski J."/>
            <person name="Ruckert C."/>
        </authorList>
    </citation>
    <scope>NUCLEOTIDE SEQUENCE</scope>
    <source>
        <strain evidence="5">JCM 14371</strain>
    </source>
</reference>
<evidence type="ECO:0000259" key="4">
    <source>
        <dbReference type="PROSITE" id="PS50887"/>
    </source>
</evidence>
<dbReference type="Pfam" id="PF00563">
    <property type="entry name" value="EAL"/>
    <property type="match status" value="1"/>
</dbReference>
<dbReference type="Gene3D" id="3.20.20.450">
    <property type="entry name" value="EAL domain"/>
    <property type="match status" value="1"/>
</dbReference>
<dbReference type="SUPFAM" id="SSF55785">
    <property type="entry name" value="PYP-like sensor domain (PAS domain)"/>
    <property type="match status" value="2"/>
</dbReference>
<feature type="domain" description="PAC" evidence="2">
    <location>
        <begin position="79"/>
        <end position="131"/>
    </location>
</feature>
<dbReference type="RefSeq" id="WP_188960789.1">
    <property type="nucleotide sequence ID" value="NZ_BMOE01000001.1"/>
</dbReference>
<dbReference type="Gene3D" id="3.30.70.270">
    <property type="match status" value="1"/>
</dbReference>
<keyword evidence="6" id="KW-1185">Reference proteome</keyword>
<gene>
    <name evidence="5" type="ORF">GCM10008939_06900</name>
</gene>
<dbReference type="InterPro" id="IPR035965">
    <property type="entry name" value="PAS-like_dom_sf"/>
</dbReference>
<dbReference type="Proteomes" id="UP000635726">
    <property type="component" value="Unassembled WGS sequence"/>
</dbReference>
<dbReference type="InterPro" id="IPR000014">
    <property type="entry name" value="PAS"/>
</dbReference>
<dbReference type="NCBIfam" id="TIGR00229">
    <property type="entry name" value="sensory_box"/>
    <property type="match status" value="2"/>
</dbReference>
<dbReference type="SUPFAM" id="SSF141868">
    <property type="entry name" value="EAL domain-like"/>
    <property type="match status" value="1"/>
</dbReference>
<dbReference type="CDD" id="cd01949">
    <property type="entry name" value="GGDEF"/>
    <property type="match status" value="1"/>
</dbReference>
<dbReference type="SMART" id="SM00086">
    <property type="entry name" value="PAC"/>
    <property type="match status" value="2"/>
</dbReference>
<dbReference type="PROSITE" id="PS50113">
    <property type="entry name" value="PAC"/>
    <property type="match status" value="1"/>
</dbReference>
<dbReference type="FunFam" id="3.30.70.270:FF:000001">
    <property type="entry name" value="Diguanylate cyclase domain protein"/>
    <property type="match status" value="1"/>
</dbReference>
<accession>A0A917P7K0</accession>
<dbReference type="InterPro" id="IPR001633">
    <property type="entry name" value="EAL_dom"/>
</dbReference>
<name>A0A917P7K0_9DEIO</name>
<evidence type="ECO:0000259" key="2">
    <source>
        <dbReference type="PROSITE" id="PS50113"/>
    </source>
</evidence>
<dbReference type="InterPro" id="IPR000160">
    <property type="entry name" value="GGDEF_dom"/>
</dbReference>
<protein>
    <submittedName>
        <fullName evidence="5">Uncharacterized protein</fullName>
    </submittedName>
</protein>
<dbReference type="InterPro" id="IPR052155">
    <property type="entry name" value="Biofilm_reg_signaling"/>
</dbReference>
<dbReference type="NCBIfam" id="TIGR00254">
    <property type="entry name" value="GGDEF"/>
    <property type="match status" value="1"/>
</dbReference>
<dbReference type="SUPFAM" id="SSF55073">
    <property type="entry name" value="Nucleotide cyclase"/>
    <property type="match status" value="1"/>
</dbReference>
<dbReference type="PROSITE" id="PS50887">
    <property type="entry name" value="GGDEF"/>
    <property type="match status" value="1"/>
</dbReference>
<dbReference type="Gene3D" id="3.30.450.20">
    <property type="entry name" value="PAS domain"/>
    <property type="match status" value="2"/>
</dbReference>
<feature type="domain" description="PAS" evidence="1">
    <location>
        <begin position="132"/>
        <end position="191"/>
    </location>
</feature>
<dbReference type="Pfam" id="PF13426">
    <property type="entry name" value="PAS_9"/>
    <property type="match status" value="1"/>
</dbReference>
<dbReference type="InterPro" id="IPR000700">
    <property type="entry name" value="PAS-assoc_C"/>
</dbReference>
<dbReference type="InterPro" id="IPR035919">
    <property type="entry name" value="EAL_sf"/>
</dbReference>
<dbReference type="PROSITE" id="PS50883">
    <property type="entry name" value="EAL"/>
    <property type="match status" value="1"/>
</dbReference>
<evidence type="ECO:0000259" key="1">
    <source>
        <dbReference type="PROSITE" id="PS50112"/>
    </source>
</evidence>
<dbReference type="SMART" id="SM00267">
    <property type="entry name" value="GGDEF"/>
    <property type="match status" value="1"/>
</dbReference>
<organism evidence="5 6">
    <name type="scientific">Deinococcus aquiradiocola</name>
    <dbReference type="NCBI Taxonomy" id="393059"/>
    <lineage>
        <taxon>Bacteria</taxon>
        <taxon>Thermotogati</taxon>
        <taxon>Deinococcota</taxon>
        <taxon>Deinococci</taxon>
        <taxon>Deinococcales</taxon>
        <taxon>Deinococcaceae</taxon>
        <taxon>Deinococcus</taxon>
    </lineage>
</organism>
<dbReference type="AlphaFoldDB" id="A0A917P7K0"/>
<dbReference type="InterPro" id="IPR013656">
    <property type="entry name" value="PAS_4"/>
</dbReference>
<dbReference type="Pfam" id="PF08448">
    <property type="entry name" value="PAS_4"/>
    <property type="match status" value="1"/>
</dbReference>
<sequence length="699" mass="77154">MHFPHQDVTEAAFNITAALIVVLNRTGHIVRFNAACERLTGHREADVIGQLLWPLVLDESEAQRARETYKAMSPHSPIGPYQNYWMTPHGERRYINWQTTHLFAEDGEIDLLVATGIDVTEERAVQLALKDSEHRFRVLFDQSGEGGVLIDPHDPVVPWRIVECNATFATMNGYAHHELIGQSIDLLHEDDLMAREGPALLEFIRECGDDAKGEGTHVHRDGHVFPVESASRLVVLGGKELVLGIDRDITARKRTETQLKALNERLTFDAHHDALTGLPNRILLTDCLTQELARRKRNDTQLAVMFVDLDDFKRVNDSLGHAAGDALLREVTERVKTTLRPSDTVARVGGDEFVILVPELSSLHHAGRIARRVQEAVMTPIFLAGMTVTVGCSIGITLCPQDGQEAGDLLRQADIAMYEIKKSGKNAVQFFTPSMNEAAQDRLRLESRLRTAIAGGDLTLHYQPQVDVLTGNLVGLEALARWTDQELGTVPPDQFIPVAEDTGLIVALGVWALDEACRQAAEWEVKVPIAVNVSPAQLIREEFPDVVRDTLARYGLPPRLLKLELTERLTIRDPVLAARQLGRLRDLGVRLSLDDFGAGQSVIASLMRLPLHELKLDRMLLANITEDPSSWGMMEALLSLAQSLDLPVVVEGVETSAQLNAMRAMGCGTVQGYLTGRPQHPASVFSLLSAGSPDEPNPS</sequence>
<dbReference type="CDD" id="cd01948">
    <property type="entry name" value="EAL"/>
    <property type="match status" value="1"/>
</dbReference>
<evidence type="ECO:0000313" key="5">
    <source>
        <dbReference type="EMBL" id="GGJ65554.1"/>
    </source>
</evidence>
<feature type="domain" description="GGDEF" evidence="4">
    <location>
        <begin position="300"/>
        <end position="433"/>
    </location>
</feature>
<dbReference type="InterPro" id="IPR029787">
    <property type="entry name" value="Nucleotide_cyclase"/>
</dbReference>
<comment type="caution">
    <text evidence="5">The sequence shown here is derived from an EMBL/GenBank/DDBJ whole genome shotgun (WGS) entry which is preliminary data.</text>
</comment>
<dbReference type="InterPro" id="IPR043128">
    <property type="entry name" value="Rev_trsase/Diguanyl_cyclase"/>
</dbReference>
<dbReference type="CDD" id="cd00130">
    <property type="entry name" value="PAS"/>
    <property type="match status" value="2"/>
</dbReference>
<dbReference type="SMART" id="SM00052">
    <property type="entry name" value="EAL"/>
    <property type="match status" value="1"/>
</dbReference>
<evidence type="ECO:0000313" key="6">
    <source>
        <dbReference type="Proteomes" id="UP000635726"/>
    </source>
</evidence>
<feature type="domain" description="EAL" evidence="3">
    <location>
        <begin position="442"/>
        <end position="692"/>
    </location>
</feature>
<dbReference type="EMBL" id="BMOE01000001">
    <property type="protein sequence ID" value="GGJ65554.1"/>
    <property type="molecule type" value="Genomic_DNA"/>
</dbReference>
<dbReference type="SMART" id="SM00091">
    <property type="entry name" value="PAS"/>
    <property type="match status" value="2"/>
</dbReference>
<evidence type="ECO:0000259" key="3">
    <source>
        <dbReference type="PROSITE" id="PS50883"/>
    </source>
</evidence>
<dbReference type="InterPro" id="IPR001610">
    <property type="entry name" value="PAC"/>
</dbReference>
<proteinExistence type="predicted"/>
<dbReference type="PANTHER" id="PTHR44757:SF2">
    <property type="entry name" value="BIOFILM ARCHITECTURE MAINTENANCE PROTEIN MBAA"/>
    <property type="match status" value="1"/>
</dbReference>
<dbReference type="PANTHER" id="PTHR44757">
    <property type="entry name" value="DIGUANYLATE CYCLASE DGCP"/>
    <property type="match status" value="1"/>
</dbReference>
<dbReference type="PROSITE" id="PS50112">
    <property type="entry name" value="PAS"/>
    <property type="match status" value="2"/>
</dbReference>
<reference evidence="5" key="2">
    <citation type="submission" date="2020-09" db="EMBL/GenBank/DDBJ databases">
        <authorList>
            <person name="Sun Q."/>
            <person name="Ohkuma M."/>
        </authorList>
    </citation>
    <scope>NUCLEOTIDE SEQUENCE</scope>
    <source>
        <strain evidence="5">JCM 14371</strain>
    </source>
</reference>
<feature type="domain" description="PAS" evidence="1">
    <location>
        <begin position="5"/>
        <end position="75"/>
    </location>
</feature>
<dbReference type="Pfam" id="PF00990">
    <property type="entry name" value="GGDEF"/>
    <property type="match status" value="1"/>
</dbReference>